<feature type="repeat" description="WD" evidence="5">
    <location>
        <begin position="103"/>
        <end position="135"/>
    </location>
</feature>
<dbReference type="Gene3D" id="2.130.10.10">
    <property type="entry name" value="YVTN repeat-like/Quinoprotein amine dehydrogenase"/>
    <property type="match status" value="2"/>
</dbReference>
<evidence type="ECO:0000256" key="6">
    <source>
        <dbReference type="SAM" id="MobiDB-lite"/>
    </source>
</evidence>
<comment type="subcellular location">
    <subcellularLocation>
        <location evidence="1">Nucleus</location>
        <location evidence="1">Nucleolus</location>
    </subcellularLocation>
</comment>
<dbReference type="InterPro" id="IPR001680">
    <property type="entry name" value="WD40_rpt"/>
</dbReference>
<dbReference type="PROSITE" id="PS50082">
    <property type="entry name" value="WD_REPEATS_2"/>
    <property type="match status" value="3"/>
</dbReference>
<keyword evidence="9" id="KW-1185">Reference proteome</keyword>
<protein>
    <submittedName>
        <fullName evidence="8">SnoRNA binding protein</fullName>
    </submittedName>
</protein>
<feature type="compositionally biased region" description="Acidic residues" evidence="6">
    <location>
        <begin position="612"/>
        <end position="628"/>
    </location>
</feature>
<evidence type="ECO:0000256" key="1">
    <source>
        <dbReference type="ARBA" id="ARBA00004604"/>
    </source>
</evidence>
<gene>
    <name evidence="8" type="primary">TBL3</name>
    <name evidence="8" type="ORF">SO694_00043272</name>
</gene>
<feature type="repeat" description="WD" evidence="5">
    <location>
        <begin position="187"/>
        <end position="227"/>
    </location>
</feature>
<dbReference type="InterPro" id="IPR013934">
    <property type="entry name" value="Utp13_C"/>
</dbReference>
<dbReference type="PANTHER" id="PTHR19854">
    <property type="entry name" value="TRANSDUCIN BETA-LIKE 3"/>
    <property type="match status" value="1"/>
</dbReference>
<feature type="compositionally biased region" description="Basic and acidic residues" evidence="6">
    <location>
        <begin position="602"/>
        <end position="611"/>
    </location>
</feature>
<dbReference type="PRINTS" id="PR00320">
    <property type="entry name" value="GPROTEINBRPT"/>
</dbReference>
<dbReference type="InterPro" id="IPR036322">
    <property type="entry name" value="WD40_repeat_dom_sf"/>
</dbReference>
<evidence type="ECO:0000313" key="9">
    <source>
        <dbReference type="Proteomes" id="UP001363151"/>
    </source>
</evidence>
<dbReference type="Pfam" id="PF00400">
    <property type="entry name" value="WD40"/>
    <property type="match status" value="3"/>
</dbReference>
<dbReference type="CDD" id="cd00200">
    <property type="entry name" value="WD40"/>
    <property type="match status" value="1"/>
</dbReference>
<keyword evidence="4" id="KW-0539">Nucleus</keyword>
<feature type="repeat" description="WD" evidence="5">
    <location>
        <begin position="145"/>
        <end position="186"/>
    </location>
</feature>
<keyword evidence="2 5" id="KW-0853">WD repeat</keyword>
<dbReference type="InterPro" id="IPR015943">
    <property type="entry name" value="WD40/YVTN_repeat-like_dom_sf"/>
</dbReference>
<evidence type="ECO:0000256" key="5">
    <source>
        <dbReference type="PROSITE-ProRule" id="PRU00221"/>
    </source>
</evidence>
<name>A0ABR1G6U2_AURAN</name>
<keyword evidence="3" id="KW-0677">Repeat</keyword>
<reference evidence="8 9" key="1">
    <citation type="submission" date="2024-03" db="EMBL/GenBank/DDBJ databases">
        <title>Aureococcus anophagefferens CCMP1851 and Kratosvirus quantuckense: Draft genome of a second virus-susceptible host strain in the model system.</title>
        <authorList>
            <person name="Chase E."/>
            <person name="Truchon A.R."/>
            <person name="Schepens W."/>
            <person name="Wilhelm S.W."/>
        </authorList>
    </citation>
    <scope>NUCLEOTIDE SEQUENCE [LARGE SCALE GENOMIC DNA]</scope>
    <source>
        <strain evidence="8 9">CCMP1851</strain>
    </source>
</reference>
<evidence type="ECO:0000259" key="7">
    <source>
        <dbReference type="Pfam" id="PF08625"/>
    </source>
</evidence>
<evidence type="ECO:0000313" key="8">
    <source>
        <dbReference type="EMBL" id="KAK7249021.1"/>
    </source>
</evidence>
<dbReference type="SMART" id="SM00320">
    <property type="entry name" value="WD40"/>
    <property type="match status" value="6"/>
</dbReference>
<comment type="caution">
    <text evidence="8">The sequence shown here is derived from an EMBL/GenBank/DDBJ whole genome shotgun (WGS) entry which is preliminary data.</text>
</comment>
<feature type="domain" description="U3 small nucleolar RNA-associated protein 13 C-terminal" evidence="7">
    <location>
        <begin position="286"/>
        <end position="417"/>
    </location>
</feature>
<organism evidence="8 9">
    <name type="scientific">Aureococcus anophagefferens</name>
    <name type="common">Harmful bloom alga</name>
    <dbReference type="NCBI Taxonomy" id="44056"/>
    <lineage>
        <taxon>Eukaryota</taxon>
        <taxon>Sar</taxon>
        <taxon>Stramenopiles</taxon>
        <taxon>Ochrophyta</taxon>
        <taxon>Pelagophyceae</taxon>
        <taxon>Pelagomonadales</taxon>
        <taxon>Pelagomonadaceae</taxon>
        <taxon>Aureococcus</taxon>
    </lineage>
</organism>
<feature type="compositionally biased region" description="Basic residues" evidence="6">
    <location>
        <begin position="488"/>
        <end position="499"/>
    </location>
</feature>
<evidence type="ECO:0000256" key="3">
    <source>
        <dbReference type="ARBA" id="ARBA00022737"/>
    </source>
</evidence>
<dbReference type="InterPro" id="IPR020472">
    <property type="entry name" value="WD40_PAC1"/>
</dbReference>
<evidence type="ECO:0000256" key="2">
    <source>
        <dbReference type="ARBA" id="ARBA00022574"/>
    </source>
</evidence>
<proteinExistence type="predicted"/>
<sequence>MHISVSTCGGARGSVYRSMDGGARPKARLGLLATASKDKTCRVWELRDGVYETRAVLVGHVDAVGAVALGLDAAGPFAVSASHHRTLKRWPFDVAQPRAAASVVAHDKDAHCVAVAPKGKLVASCAGDMTAKLWDPATLELRGALAGHKRGVWRCAFSATERWLATCSSDKTVKVWAVASLQCLATLQGHEDSVLALAFIGGDQLASGSADGVLKVWSPKTSTCECTVEAHAGAKCWSLAASPATANRPAALASGGGDGALRRFVDCSAGDADRARDEAEVLVEREQALRDALFKRDYGKALAEALRLDRPHTAWTALRDPPKRATGAAVDDPYDGVVAAWDLATARKCLGFAAEWNTNATRAPVAQRVRRAVVKRFGADAALGDAVSRDALAAYTRRHRVRLDGLSRQTYLIDASLGAIGRRDARLLAAEAAQRAGPVLSNRAAKRARDNPAPAAAPDAVAVSADALFSGGDDDDDDSDAPPPPKKSSAKKKKKKKKKKKGGGLVCFVSLASDGIADHGTVTATHGHDFSRASIARRATFTDGLAKSRTFGVLRTAQEPPTGASLGRVAELAILPHVALEVIEPRPPRARRLRGRPGPMTKEPKRERESSEESSEDDQDDEVLVEDDDLHPLNRPIKVELTTPPRCAFYCAPVSEADAANLARECAEVGRGLPPGALRAAGPFSFGVGVIPRGVLESETRLDGDHSVVKAAGAYFEKNEKYLENERKKIRVLHGADVDPQAPVSAQGAVPVAKAILDMTRRDRQYAARVFKNTRANHSEIKAFFDCALKGLPFDLALRTTIKACPRCQAFFNLIMASVQAHVPAPARLCPEVPSACDHPSVMTAEGLIVLANWPPRPT</sequence>
<dbReference type="Pfam" id="PF08625">
    <property type="entry name" value="Utp13"/>
    <property type="match status" value="1"/>
</dbReference>
<evidence type="ECO:0000256" key="4">
    <source>
        <dbReference type="ARBA" id="ARBA00023242"/>
    </source>
</evidence>
<feature type="region of interest" description="Disordered" evidence="6">
    <location>
        <begin position="589"/>
        <end position="628"/>
    </location>
</feature>
<dbReference type="PANTHER" id="PTHR19854:SF15">
    <property type="entry name" value="TRANSDUCIN BETA-LIKE PROTEIN 3"/>
    <property type="match status" value="1"/>
</dbReference>
<dbReference type="PROSITE" id="PS50294">
    <property type="entry name" value="WD_REPEATS_REGION"/>
    <property type="match status" value="3"/>
</dbReference>
<feature type="region of interest" description="Disordered" evidence="6">
    <location>
        <begin position="471"/>
        <end position="499"/>
    </location>
</feature>
<accession>A0ABR1G6U2</accession>
<dbReference type="EMBL" id="JBBJCI010000084">
    <property type="protein sequence ID" value="KAK7249021.1"/>
    <property type="molecule type" value="Genomic_DNA"/>
</dbReference>
<dbReference type="SUPFAM" id="SSF50978">
    <property type="entry name" value="WD40 repeat-like"/>
    <property type="match status" value="1"/>
</dbReference>
<dbReference type="Proteomes" id="UP001363151">
    <property type="component" value="Unassembled WGS sequence"/>
</dbReference>